<proteinExistence type="predicted"/>
<keyword evidence="2" id="KW-1185">Reference proteome</keyword>
<dbReference type="AlphaFoldDB" id="A0A0B4XMJ2"/>
<name>A0A0B4XMJ2_9GAMM</name>
<dbReference type="EMBL" id="CP004387">
    <property type="protein sequence ID" value="AJD49564.1"/>
    <property type="molecule type" value="Genomic_DNA"/>
</dbReference>
<evidence type="ECO:0000313" key="2">
    <source>
        <dbReference type="Proteomes" id="UP000006764"/>
    </source>
</evidence>
<reference evidence="1 2" key="1">
    <citation type="journal article" date="2012" name="J. Bacteriol.">
        <title>Genome sequence of an alkane-degrading bacterium, Alcanivorax pacificus type strain W11-5, isolated from deep sea sediment.</title>
        <authorList>
            <person name="Lai Q."/>
            <person name="Shao Z."/>
        </authorList>
    </citation>
    <scope>NUCLEOTIDE SEQUENCE [LARGE SCALE GENOMIC DNA]</scope>
    <source>
        <strain evidence="1 2">W11-5</strain>
    </source>
</reference>
<evidence type="ECO:0000313" key="1">
    <source>
        <dbReference type="EMBL" id="AJD49564.1"/>
    </source>
</evidence>
<dbReference type="OrthoDB" id="9818962at2"/>
<protein>
    <recommendedName>
        <fullName evidence="3">Lipoprotein</fullName>
    </recommendedName>
</protein>
<sequence>MQGFFRITVVACAAIGLSACSTVRLLTFNAHEQSKPVTGSTVLVSAEWICSEKAVTEQVALATLAYNLLSSEVTGWAERKKAQFTKTYGGMVNIPPSSCAGNERLEVTIGRSVVNERQLSRLVFVAEPFNSDHSAWQLSAQSVDLRHAAALTSQKSASVDMTVTISISTVQPNDKNVPTFTKLTEQSLNLPAVALPSSGAIEHPPVSPLFPGLPADKPLNITVAVTETGTGGEDFGQLVKHVEANSDLIRGYLSEAIKD</sequence>
<gene>
    <name evidence="1" type="ORF">S7S_15760</name>
</gene>
<accession>A0A0B4XMJ2</accession>
<organism evidence="1 2">
    <name type="scientific">Isoalcanivorax pacificus W11-5</name>
    <dbReference type="NCBI Taxonomy" id="391936"/>
    <lineage>
        <taxon>Bacteria</taxon>
        <taxon>Pseudomonadati</taxon>
        <taxon>Pseudomonadota</taxon>
        <taxon>Gammaproteobacteria</taxon>
        <taxon>Oceanospirillales</taxon>
        <taxon>Alcanivoracaceae</taxon>
        <taxon>Isoalcanivorax</taxon>
    </lineage>
</organism>
<dbReference type="KEGG" id="apac:S7S_15760"/>
<evidence type="ECO:0008006" key="3">
    <source>
        <dbReference type="Google" id="ProtNLM"/>
    </source>
</evidence>
<dbReference type="Proteomes" id="UP000006764">
    <property type="component" value="Chromosome"/>
</dbReference>
<dbReference type="PROSITE" id="PS51257">
    <property type="entry name" value="PROKAR_LIPOPROTEIN"/>
    <property type="match status" value="1"/>
</dbReference>
<dbReference type="RefSeq" id="WP_008733401.1">
    <property type="nucleotide sequence ID" value="NZ_CP004387.1"/>
</dbReference>
<dbReference type="HOGENOM" id="CLU_1072140_0_0_6"/>